<reference evidence="1 2" key="1">
    <citation type="submission" date="2016-10" db="EMBL/GenBank/DDBJ databases">
        <authorList>
            <person name="Varghese N."/>
            <person name="Submissions S."/>
        </authorList>
    </citation>
    <scope>NUCLEOTIDE SEQUENCE [LARGE SCALE GENOMIC DNA]</scope>
    <source>
        <strain evidence="1 2">CBMB27</strain>
    </source>
</reference>
<name>A0AAE8HXU7_9HYPH</name>
<feature type="non-terminal residue" evidence="1">
    <location>
        <position position="36"/>
    </location>
</feature>
<dbReference type="Proteomes" id="UP000199140">
    <property type="component" value="Unassembled WGS sequence"/>
</dbReference>
<organism evidence="1 2">
    <name type="scientific">Methylobacterium phyllosphaerae</name>
    <dbReference type="NCBI Taxonomy" id="418223"/>
    <lineage>
        <taxon>Bacteria</taxon>
        <taxon>Pseudomonadati</taxon>
        <taxon>Pseudomonadota</taxon>
        <taxon>Alphaproteobacteria</taxon>
        <taxon>Hyphomicrobiales</taxon>
        <taxon>Methylobacteriaceae</taxon>
        <taxon>Methylobacterium</taxon>
    </lineage>
</organism>
<comment type="caution">
    <text evidence="1">The sequence shown here is derived from an EMBL/GenBank/DDBJ whole genome shotgun (WGS) entry which is preliminary data.</text>
</comment>
<accession>A0AAE8HXU7</accession>
<evidence type="ECO:0000313" key="1">
    <source>
        <dbReference type="EMBL" id="SFH67451.1"/>
    </source>
</evidence>
<gene>
    <name evidence="1" type="ORF">SAMN05192567_14229</name>
</gene>
<sequence>MRFRLVDAAKKDFPVARLCKVLDVSPSGYFAWKNRP</sequence>
<proteinExistence type="predicted"/>
<dbReference type="EMBL" id="FOPK01000042">
    <property type="protein sequence ID" value="SFH67451.1"/>
    <property type="molecule type" value="Genomic_DNA"/>
</dbReference>
<dbReference type="AlphaFoldDB" id="A0AAE8HXU7"/>
<evidence type="ECO:0000313" key="2">
    <source>
        <dbReference type="Proteomes" id="UP000199140"/>
    </source>
</evidence>
<protein>
    <submittedName>
        <fullName evidence="1">Transposase</fullName>
    </submittedName>
</protein>